<comment type="caution">
    <text evidence="1">The sequence shown here is derived from an EMBL/GenBank/DDBJ whole genome shotgun (WGS) entry which is preliminary data.</text>
</comment>
<dbReference type="EMBL" id="VDEQ01000205">
    <property type="protein sequence ID" value="MQS37538.1"/>
    <property type="molecule type" value="Genomic_DNA"/>
</dbReference>
<reference evidence="1 2" key="1">
    <citation type="submission" date="2019-06" db="EMBL/GenBank/DDBJ databases">
        <title>Comparative genomics and metabolomics analyses of clavulanic acid producing Streptomyces species provides insight into specialized metabolism and evolution of beta-lactam biosynthetic gene clusters.</title>
        <authorList>
            <person name="Moore M.A."/>
            <person name="Cruz-Morales P."/>
            <person name="Barona Gomez F."/>
            <person name="Kapil T."/>
        </authorList>
    </citation>
    <scope>NUCLEOTIDE SEQUENCE [LARGE SCALE GENOMIC DNA]</scope>
    <source>
        <strain evidence="1 2">T-272</strain>
    </source>
</reference>
<sequence>MLYVCSERSPNAPGLAEERAVEEGHAFAERHALCVLAEITDPYGEPDPAMRTGWLRVRAMAESRDVSTVIVRWPNAISPDPDLRQGEITRFQEHGVRVLFSWAPLSAREAGGR</sequence>
<accession>A0ABW9NW61</accession>
<name>A0ABW9NW61_9ACTN</name>
<evidence type="ECO:0008006" key="3">
    <source>
        <dbReference type="Google" id="ProtNLM"/>
    </source>
</evidence>
<proteinExistence type="predicted"/>
<evidence type="ECO:0000313" key="2">
    <source>
        <dbReference type="Proteomes" id="UP000460558"/>
    </source>
</evidence>
<evidence type="ECO:0000313" key="1">
    <source>
        <dbReference type="EMBL" id="MQS37538.1"/>
    </source>
</evidence>
<keyword evidence="2" id="KW-1185">Reference proteome</keyword>
<protein>
    <recommendedName>
        <fullName evidence="3">Recombinase family protein</fullName>
    </recommendedName>
</protein>
<dbReference type="Proteomes" id="UP000460558">
    <property type="component" value="Unassembled WGS sequence"/>
</dbReference>
<gene>
    <name evidence="1" type="ORF">FFZ77_18465</name>
</gene>
<organism evidence="1 2">
    <name type="scientific">Streptomyces katsurahamanus</name>
    <dbReference type="NCBI Taxonomy" id="2577098"/>
    <lineage>
        <taxon>Bacteria</taxon>
        <taxon>Bacillati</taxon>
        <taxon>Actinomycetota</taxon>
        <taxon>Actinomycetes</taxon>
        <taxon>Kitasatosporales</taxon>
        <taxon>Streptomycetaceae</taxon>
        <taxon>Streptomyces</taxon>
    </lineage>
</organism>